<dbReference type="GO" id="GO:0005524">
    <property type="term" value="F:ATP binding"/>
    <property type="evidence" value="ECO:0007669"/>
    <property type="project" value="UniProtKB-KW"/>
</dbReference>
<organism evidence="7 8">
    <name type="scientific">Oopsacas minuta</name>
    <dbReference type="NCBI Taxonomy" id="111878"/>
    <lineage>
        <taxon>Eukaryota</taxon>
        <taxon>Metazoa</taxon>
        <taxon>Porifera</taxon>
        <taxon>Hexactinellida</taxon>
        <taxon>Hexasterophora</taxon>
        <taxon>Lyssacinosida</taxon>
        <taxon>Leucopsacidae</taxon>
        <taxon>Oopsacas</taxon>
    </lineage>
</organism>
<dbReference type="GO" id="GO:0004674">
    <property type="term" value="F:protein serine/threonine kinase activity"/>
    <property type="evidence" value="ECO:0007669"/>
    <property type="project" value="UniProtKB-EC"/>
</dbReference>
<dbReference type="PANTHER" id="PTHR43671">
    <property type="entry name" value="SERINE/THREONINE-PROTEIN KINASE NEK"/>
    <property type="match status" value="1"/>
</dbReference>
<evidence type="ECO:0000256" key="2">
    <source>
        <dbReference type="ARBA" id="ARBA00022679"/>
    </source>
</evidence>
<evidence type="ECO:0000313" key="7">
    <source>
        <dbReference type="EMBL" id="KAI6646390.1"/>
    </source>
</evidence>
<dbReference type="PANTHER" id="PTHR43671:SF13">
    <property type="entry name" value="SERINE_THREONINE-PROTEIN KINASE NEK2"/>
    <property type="match status" value="1"/>
</dbReference>
<name>A0AAV7JCG5_9METZ</name>
<dbReference type="AlphaFoldDB" id="A0AAV7JCG5"/>
<dbReference type="InterPro" id="IPR011009">
    <property type="entry name" value="Kinase-like_dom_sf"/>
</dbReference>
<keyword evidence="5" id="KW-0067">ATP-binding</keyword>
<protein>
    <recommendedName>
        <fullName evidence="1">non-specific serine/threonine protein kinase</fullName>
        <ecNumber evidence="1">2.7.11.1</ecNumber>
    </recommendedName>
</protein>
<dbReference type="EMBL" id="JAKMXF010000354">
    <property type="protein sequence ID" value="KAI6646390.1"/>
    <property type="molecule type" value="Genomic_DNA"/>
</dbReference>
<dbReference type="InterPro" id="IPR050660">
    <property type="entry name" value="NEK_Ser/Thr_kinase"/>
</dbReference>
<dbReference type="Proteomes" id="UP001165289">
    <property type="component" value="Unassembled WGS sequence"/>
</dbReference>
<keyword evidence="3" id="KW-0547">Nucleotide-binding</keyword>
<dbReference type="InterPro" id="IPR008271">
    <property type="entry name" value="Ser/Thr_kinase_AS"/>
</dbReference>
<keyword evidence="8" id="KW-1185">Reference proteome</keyword>
<evidence type="ECO:0000256" key="1">
    <source>
        <dbReference type="ARBA" id="ARBA00012513"/>
    </source>
</evidence>
<proteinExistence type="predicted"/>
<gene>
    <name evidence="7" type="ORF">LOD99_12512</name>
</gene>
<dbReference type="SMART" id="SM00220">
    <property type="entry name" value="S_TKc"/>
    <property type="match status" value="1"/>
</dbReference>
<dbReference type="Pfam" id="PF00069">
    <property type="entry name" value="Pkinase"/>
    <property type="match status" value="1"/>
</dbReference>
<dbReference type="InterPro" id="IPR000719">
    <property type="entry name" value="Prot_kinase_dom"/>
</dbReference>
<sequence>MGLLTLISGFMIRYPAPNPPTTSNLQAHVQMDIESRQQIPSDIPEEIRDKYLFKSKLGSGSFSDAWEVEEISTMSRYCMKILSLKNCASHSDIISEFKYMQEISSKSPHVVKAYEYSVLDGKVFVLMELCPGGTLSEWIDLNRRFRLISEKRILHKLREISLAVIKCHECHIIHRDLKPDNIFLDNTRQIKLGDFGIARHLESSLSQTFCGTPPYMAPELYLLYQQKLKQKPIEGYGFQVDIWSLGCVLLEMSCEEGKSLSTMDKSLGSVALDNVMELNNIIDNCVPPDYTTVKRLLTRMLVPNPEDRISLQDIVIDGELLEKTSTAPHIKWYHLIS</sequence>
<reference evidence="7 8" key="1">
    <citation type="journal article" date="2023" name="BMC Biol.">
        <title>The compact genome of the sponge Oopsacas minuta (Hexactinellida) is lacking key metazoan core genes.</title>
        <authorList>
            <person name="Santini S."/>
            <person name="Schenkelaars Q."/>
            <person name="Jourda C."/>
            <person name="Duchesne M."/>
            <person name="Belahbib H."/>
            <person name="Rocher C."/>
            <person name="Selva M."/>
            <person name="Riesgo A."/>
            <person name="Vervoort M."/>
            <person name="Leys S.P."/>
            <person name="Kodjabachian L."/>
            <person name="Le Bivic A."/>
            <person name="Borchiellini C."/>
            <person name="Claverie J.M."/>
            <person name="Renard E."/>
        </authorList>
    </citation>
    <scope>NUCLEOTIDE SEQUENCE [LARGE SCALE GENOMIC DNA]</scope>
    <source>
        <strain evidence="7">SPO-2</strain>
    </source>
</reference>
<dbReference type="SUPFAM" id="SSF56112">
    <property type="entry name" value="Protein kinase-like (PK-like)"/>
    <property type="match status" value="1"/>
</dbReference>
<dbReference type="EC" id="2.7.11.1" evidence="1"/>
<dbReference type="PROSITE" id="PS00108">
    <property type="entry name" value="PROTEIN_KINASE_ST"/>
    <property type="match status" value="1"/>
</dbReference>
<evidence type="ECO:0000259" key="6">
    <source>
        <dbReference type="PROSITE" id="PS50011"/>
    </source>
</evidence>
<keyword evidence="4 7" id="KW-0418">Kinase</keyword>
<accession>A0AAV7JCG5</accession>
<evidence type="ECO:0000256" key="4">
    <source>
        <dbReference type="ARBA" id="ARBA00022777"/>
    </source>
</evidence>
<dbReference type="PROSITE" id="PS50011">
    <property type="entry name" value="PROTEIN_KINASE_DOM"/>
    <property type="match status" value="1"/>
</dbReference>
<comment type="caution">
    <text evidence="7">The sequence shown here is derived from an EMBL/GenBank/DDBJ whole genome shotgun (WGS) entry which is preliminary data.</text>
</comment>
<dbReference type="Gene3D" id="1.10.510.10">
    <property type="entry name" value="Transferase(Phosphotransferase) domain 1"/>
    <property type="match status" value="1"/>
</dbReference>
<evidence type="ECO:0000256" key="3">
    <source>
        <dbReference type="ARBA" id="ARBA00022741"/>
    </source>
</evidence>
<feature type="domain" description="Protein kinase" evidence="6">
    <location>
        <begin position="51"/>
        <end position="321"/>
    </location>
</feature>
<evidence type="ECO:0000256" key="5">
    <source>
        <dbReference type="ARBA" id="ARBA00022840"/>
    </source>
</evidence>
<evidence type="ECO:0000313" key="8">
    <source>
        <dbReference type="Proteomes" id="UP001165289"/>
    </source>
</evidence>
<keyword evidence="2" id="KW-0808">Transferase</keyword>